<dbReference type="RefSeq" id="WP_110526952.1">
    <property type="nucleotide sequence ID" value="NZ_QKOE01000013.1"/>
</dbReference>
<feature type="domain" description="PIN" evidence="6">
    <location>
        <begin position="6"/>
        <end position="115"/>
    </location>
</feature>
<comment type="function">
    <text evidence="5">Toxic component of a toxin-antitoxin (TA) system. An RNase.</text>
</comment>
<evidence type="ECO:0000256" key="4">
    <source>
        <dbReference type="ARBA" id="ARBA00022801"/>
    </source>
</evidence>
<dbReference type="InterPro" id="IPR052106">
    <property type="entry name" value="PINc/VapC_TA"/>
</dbReference>
<feature type="binding site" evidence="5">
    <location>
        <position position="8"/>
    </location>
    <ligand>
        <name>Mg(2+)</name>
        <dbReference type="ChEBI" id="CHEBI:18420"/>
    </ligand>
</feature>
<dbReference type="GO" id="GO:0004540">
    <property type="term" value="F:RNA nuclease activity"/>
    <property type="evidence" value="ECO:0007669"/>
    <property type="project" value="InterPro"/>
</dbReference>
<comment type="similarity">
    <text evidence="5">Belongs to the PINc/VapC protein family.</text>
</comment>
<evidence type="ECO:0000313" key="8">
    <source>
        <dbReference type="Proteomes" id="UP000248259"/>
    </source>
</evidence>
<dbReference type="HAMAP" id="MF_00265">
    <property type="entry name" value="VapC_Nob1"/>
    <property type="match status" value="1"/>
</dbReference>
<dbReference type="InterPro" id="IPR002716">
    <property type="entry name" value="PIN_dom"/>
</dbReference>
<dbReference type="Proteomes" id="UP000248259">
    <property type="component" value="Unassembled WGS sequence"/>
</dbReference>
<dbReference type="GO" id="GO:0016787">
    <property type="term" value="F:hydrolase activity"/>
    <property type="evidence" value="ECO:0007669"/>
    <property type="project" value="UniProtKB-KW"/>
</dbReference>
<evidence type="ECO:0000256" key="3">
    <source>
        <dbReference type="ARBA" id="ARBA00022723"/>
    </source>
</evidence>
<dbReference type="EMBL" id="QKOE01000013">
    <property type="protein sequence ID" value="PZA15582.1"/>
    <property type="molecule type" value="Genomic_DNA"/>
</dbReference>
<keyword evidence="5" id="KW-0460">Magnesium</keyword>
<reference evidence="7 8" key="1">
    <citation type="submission" date="2018-06" db="EMBL/GenBank/DDBJ databases">
        <title>Azoarcus communis strain SWub3 genome.</title>
        <authorList>
            <person name="Zorraquino Salvo V."/>
            <person name="Toubiana D."/>
            <person name="Blumwald E."/>
        </authorList>
    </citation>
    <scope>NUCLEOTIDE SEQUENCE [LARGE SCALE GENOMIC DNA]</scope>
    <source>
        <strain evidence="7 8">SWub3</strain>
    </source>
</reference>
<dbReference type="SUPFAM" id="SSF88723">
    <property type="entry name" value="PIN domain-like"/>
    <property type="match status" value="1"/>
</dbReference>
<keyword evidence="4 5" id="KW-0378">Hydrolase</keyword>
<evidence type="ECO:0000256" key="5">
    <source>
        <dbReference type="HAMAP-Rule" id="MF_00265"/>
    </source>
</evidence>
<organism evidence="7 8">
    <name type="scientific">Parazoarcus communis SWub3 = DSM 12120</name>
    <dbReference type="NCBI Taxonomy" id="1121029"/>
    <lineage>
        <taxon>Bacteria</taxon>
        <taxon>Pseudomonadati</taxon>
        <taxon>Pseudomonadota</taxon>
        <taxon>Betaproteobacteria</taxon>
        <taxon>Rhodocyclales</taxon>
        <taxon>Zoogloeaceae</taxon>
        <taxon>Parazoarcus</taxon>
    </lineage>
</organism>
<feature type="binding site" evidence="5">
    <location>
        <position position="96"/>
    </location>
    <ligand>
        <name>Mg(2+)</name>
        <dbReference type="ChEBI" id="CHEBI:18420"/>
    </ligand>
</feature>
<keyword evidence="1 5" id="KW-1277">Toxin-antitoxin system</keyword>
<dbReference type="InterPro" id="IPR029060">
    <property type="entry name" value="PIN-like_dom_sf"/>
</dbReference>
<dbReference type="GO" id="GO:0090729">
    <property type="term" value="F:toxin activity"/>
    <property type="evidence" value="ECO:0007669"/>
    <property type="project" value="UniProtKB-KW"/>
</dbReference>
<dbReference type="CDD" id="cd18692">
    <property type="entry name" value="PIN_VapC-like"/>
    <property type="match status" value="1"/>
</dbReference>
<dbReference type="GO" id="GO:0000287">
    <property type="term" value="F:magnesium ion binding"/>
    <property type="evidence" value="ECO:0007669"/>
    <property type="project" value="UniProtKB-UniRule"/>
</dbReference>
<dbReference type="Gene3D" id="3.40.50.1010">
    <property type="entry name" value="5'-nuclease"/>
    <property type="match status" value="1"/>
</dbReference>
<dbReference type="PANTHER" id="PTHR38826:SF5">
    <property type="entry name" value="RIBONUCLEASE VAPC13"/>
    <property type="match status" value="1"/>
</dbReference>
<dbReference type="OrthoDB" id="9792015at2"/>
<dbReference type="AlphaFoldDB" id="A0A323URC8"/>
<evidence type="ECO:0000256" key="2">
    <source>
        <dbReference type="ARBA" id="ARBA00022722"/>
    </source>
</evidence>
<accession>A0A323URC8</accession>
<protein>
    <recommendedName>
        <fullName evidence="5">Ribonuclease VapC</fullName>
        <shortName evidence="5">RNase VapC</shortName>
        <ecNumber evidence="5">3.1.-.-</ecNumber>
    </recommendedName>
    <alternativeName>
        <fullName evidence="5">Toxin VapC</fullName>
    </alternativeName>
</protein>
<evidence type="ECO:0000313" key="7">
    <source>
        <dbReference type="EMBL" id="PZA15582.1"/>
    </source>
</evidence>
<comment type="caution">
    <text evidence="7">The sequence shown here is derived from an EMBL/GenBank/DDBJ whole genome shotgun (WGS) entry which is preliminary data.</text>
</comment>
<dbReference type="InterPro" id="IPR022907">
    <property type="entry name" value="VapC_family"/>
</dbReference>
<keyword evidence="3 5" id="KW-0479">Metal-binding</keyword>
<keyword evidence="2 5" id="KW-0540">Nuclease</keyword>
<gene>
    <name evidence="5" type="primary">vapC</name>
    <name evidence="7" type="ORF">DNK49_16505</name>
</gene>
<keyword evidence="5" id="KW-0800">Toxin</keyword>
<proteinExistence type="inferred from homology"/>
<keyword evidence="8" id="KW-1185">Reference proteome</keyword>
<dbReference type="PANTHER" id="PTHR38826">
    <property type="entry name" value="RIBONUCLEASE VAPC13"/>
    <property type="match status" value="1"/>
</dbReference>
<comment type="cofactor">
    <cofactor evidence="5">
        <name>Mg(2+)</name>
        <dbReference type="ChEBI" id="CHEBI:18420"/>
    </cofactor>
</comment>
<dbReference type="Pfam" id="PF01850">
    <property type="entry name" value="PIN"/>
    <property type="match status" value="1"/>
</dbReference>
<evidence type="ECO:0000259" key="6">
    <source>
        <dbReference type="Pfam" id="PF01850"/>
    </source>
</evidence>
<name>A0A323URC8_9RHOO</name>
<evidence type="ECO:0000256" key="1">
    <source>
        <dbReference type="ARBA" id="ARBA00022649"/>
    </source>
</evidence>
<dbReference type="EC" id="3.1.-.-" evidence="5"/>
<sequence length="132" mass="14647">MLERFFLDTNVVVYLLADDPAKALRAEGLLAARPCISTQVVNEFINICTRKLGIDRAAAHASARSLMAHCEVVPVSATTLSEAMRLGERYGYSHWDCLILAAAQLAGCRVLYSEDMQHGQQLDSLRVHDPFR</sequence>